<dbReference type="GO" id="GO:0016887">
    <property type="term" value="F:ATP hydrolysis activity"/>
    <property type="evidence" value="ECO:0007669"/>
    <property type="project" value="RHEA"/>
</dbReference>
<feature type="compositionally biased region" description="Acidic residues" evidence="15">
    <location>
        <begin position="1206"/>
        <end position="1217"/>
    </location>
</feature>
<dbReference type="InterPro" id="IPR027417">
    <property type="entry name" value="P-loop_NTPase"/>
</dbReference>
<evidence type="ECO:0000256" key="12">
    <source>
        <dbReference type="ARBA" id="ARBA00023242"/>
    </source>
</evidence>
<dbReference type="CDD" id="cd12091">
    <property type="entry name" value="FANCM_ID"/>
    <property type="match status" value="1"/>
</dbReference>
<dbReference type="STRING" id="1160509.A0A3N4IKI8"/>
<proteinExistence type="inferred from homology"/>
<dbReference type="Gene3D" id="3.40.50.300">
    <property type="entry name" value="P-loop containing nucleotide triphosphate hydrolases"/>
    <property type="match status" value="2"/>
</dbReference>
<evidence type="ECO:0000259" key="16">
    <source>
        <dbReference type="PROSITE" id="PS51192"/>
    </source>
</evidence>
<dbReference type="SMART" id="SM00490">
    <property type="entry name" value="HELICc"/>
    <property type="match status" value="1"/>
</dbReference>
<evidence type="ECO:0000256" key="3">
    <source>
        <dbReference type="ARBA" id="ARBA00009889"/>
    </source>
</evidence>
<dbReference type="SMART" id="SM00487">
    <property type="entry name" value="DEXDc"/>
    <property type="match status" value="1"/>
</dbReference>
<sequence length="1390" mass="153246">MDDTFGSDAFGDIDDEELIRLTIAAEKQHEMETKPQAGVRTPKTPGQSKQQQEENYDELLEGAFDSDDLELSFLGQTTTKTTETPRREIGGTGQRTLPASFGRAGSNAGGLQQSTLFGGRVAESLGNGGSGMENQAGQATAAINTNGQERPTHHRLDEEAIKTWVYPTNMAQRDYQFNIVKKALLTNTLVALPTGLGKTFIAAVVMLNFFRWAPDSQIAFLAPTKPLVEQQIHACFDICGMPRSQTAVMTGNVATKTRAEYWQDRRVFFTTPQTMHNDLKRGTADPKRLVCLVIDEAHRATGSYAYVEVVKHLRRFNTSFRILALTATPGSKVETVQEIITNLHLSHIQIRSEDALDIQPYLHRKQTETHILDLSPEILAIRKLYATCLDPILKTLVDKKAYFGKNAEYLNSFSLHSAKTDWLRTPAAQNAHWGFKKPILDAFGFLAQLAHPLTLLNFHGITVFYNALLSIRTESRSGKSEGGKLRQSFFNSEEFRELMEKIEEVRSDPNIPSHPKMEFLIGAVLRHLSECQERGEETRVIVFSSFRDSADDIVKELNKHDPLVKANIFVGQADAKGSSGMSQKIQLETLEKFKKGAFNTLVATSIGEEGLDIGEVDLIICYDSNASPIRMLQRMGRTGRKRNGNIILLLTKGKEEEQSLKAKDNYNFMQRLIEKGDRFTYCQDAPRILPPGVEPRCEKKVIEINRNEPEPTGRPGGKKRITKMPEKKFFMPDGAITGFLTGSGKKISTPKALKENKAAFTLDSDPEEVDPDKEVAEIDPDAKCTLTEEEERELRYIYTDVPDASQIVITYPDSSRFYHLQGTYRPTRLVSHSAATRRFQRLRDTVAELVVDCDYISRLHGAQREALELLENPELPGYVSETEQLTTVEKLLRSVGVGGGKVLGDLDSNITPASRRKSTKSSGAAGKRKSLDAFLNLDLSDEEKTKKKPKAAPTKPAAKPRKSTAKSAAKPKGVKEEKQATLDPFELAVSTISKERKRRESGLGLPADESSSKTANNRKPTPDPFEIPSDDDFPPPPPPPPKSATKLRTPTPDPYEIPHVTPPPVVVKCTTKKRAPAKKKDPPPPKEPKKKKEPTPDFLDLTSSQDAAIGSAFAAAQTSKPKRARAVKPSKPARPAPKSTPSLGVGSSPALPPLHILPPSFTSPPPKPSSKAPKAPKAKPAARTSTATRKGFTSALSILPPSEASEVPEGDTTDDDAIPLGGYGDEDDEGPGIAIRSSSPMMTQFVDEEPSSSMKRFVVSDSEEDGEGESDDEGERTFEDMEEIDLLGSDGEGEVDPLDDLLLGDEDVEFMGKKKGKGKSKSYDLTSDDLDLDLDDPTPKAKKTGKSYDLTSEDEVTIIEDSPVKKRGKRKVMEKVEVGPKRRRLVKGKR</sequence>
<keyword evidence="10" id="KW-0238">DNA-binding</keyword>
<comment type="subunit">
    <text evidence="4 14">Interacts with the MHF histone-fold complex to form the FANCM-MHF complex.</text>
</comment>
<dbReference type="PROSITE" id="PS51194">
    <property type="entry name" value="HELICASE_CTER"/>
    <property type="match status" value="1"/>
</dbReference>
<dbReference type="GO" id="GO:0043138">
    <property type="term" value="F:3'-5' DNA helicase activity"/>
    <property type="evidence" value="ECO:0007669"/>
    <property type="project" value="InterPro"/>
</dbReference>
<keyword evidence="5" id="KW-0547">Nucleotide-binding</keyword>
<dbReference type="InterPro" id="IPR044749">
    <property type="entry name" value="FANCM_DEXDc"/>
</dbReference>
<reference evidence="18 19" key="1">
    <citation type="journal article" date="2018" name="Nat. Ecol. Evol.">
        <title>Pezizomycetes genomes reveal the molecular basis of ectomycorrhizal truffle lifestyle.</title>
        <authorList>
            <person name="Murat C."/>
            <person name="Payen T."/>
            <person name="Noel B."/>
            <person name="Kuo A."/>
            <person name="Morin E."/>
            <person name="Chen J."/>
            <person name="Kohler A."/>
            <person name="Krizsan K."/>
            <person name="Balestrini R."/>
            <person name="Da Silva C."/>
            <person name="Montanini B."/>
            <person name="Hainaut M."/>
            <person name="Levati E."/>
            <person name="Barry K.W."/>
            <person name="Belfiori B."/>
            <person name="Cichocki N."/>
            <person name="Clum A."/>
            <person name="Dockter R.B."/>
            <person name="Fauchery L."/>
            <person name="Guy J."/>
            <person name="Iotti M."/>
            <person name="Le Tacon F."/>
            <person name="Lindquist E.A."/>
            <person name="Lipzen A."/>
            <person name="Malagnac F."/>
            <person name="Mello A."/>
            <person name="Molinier V."/>
            <person name="Miyauchi S."/>
            <person name="Poulain J."/>
            <person name="Riccioni C."/>
            <person name="Rubini A."/>
            <person name="Sitrit Y."/>
            <person name="Splivallo R."/>
            <person name="Traeger S."/>
            <person name="Wang M."/>
            <person name="Zifcakova L."/>
            <person name="Wipf D."/>
            <person name="Zambonelli A."/>
            <person name="Paolocci F."/>
            <person name="Nowrousian M."/>
            <person name="Ottonello S."/>
            <person name="Baldrian P."/>
            <person name="Spatafora J.W."/>
            <person name="Henrissat B."/>
            <person name="Nagy L.G."/>
            <person name="Aury J.M."/>
            <person name="Wincker P."/>
            <person name="Grigoriev I.V."/>
            <person name="Bonfante P."/>
            <person name="Martin F.M."/>
        </authorList>
    </citation>
    <scope>NUCLEOTIDE SEQUENCE [LARGE SCALE GENOMIC DNA]</scope>
    <source>
        <strain evidence="18 19">RN42</strain>
    </source>
</reference>
<feature type="compositionally biased region" description="Pro residues" evidence="15">
    <location>
        <begin position="1051"/>
        <end position="1065"/>
    </location>
</feature>
<dbReference type="PROSITE" id="PS51192">
    <property type="entry name" value="HELICASE_ATP_BIND_1"/>
    <property type="match status" value="1"/>
</dbReference>
<feature type="compositionally biased region" description="Pro residues" evidence="15">
    <location>
        <begin position="1150"/>
        <end position="1168"/>
    </location>
</feature>
<dbReference type="PANTHER" id="PTHR14025:SF20">
    <property type="entry name" value="FANCONI ANEMIA GROUP M PROTEIN"/>
    <property type="match status" value="1"/>
</dbReference>
<dbReference type="InterPro" id="IPR014001">
    <property type="entry name" value="Helicase_ATP-bd"/>
</dbReference>
<feature type="domain" description="Helicase ATP-binding" evidence="16">
    <location>
        <begin position="179"/>
        <end position="347"/>
    </location>
</feature>
<dbReference type="CDD" id="cd18033">
    <property type="entry name" value="DEXDc_FANCM"/>
    <property type="match status" value="1"/>
</dbReference>
<comment type="subcellular location">
    <subcellularLocation>
        <location evidence="2 14">Nucleus</location>
    </subcellularLocation>
</comment>
<keyword evidence="19" id="KW-1185">Reference proteome</keyword>
<dbReference type="GO" id="GO:0005634">
    <property type="term" value="C:nucleus"/>
    <property type="evidence" value="ECO:0007669"/>
    <property type="project" value="UniProtKB-SubCell"/>
</dbReference>
<dbReference type="FunFam" id="3.40.50.300:FF:000861">
    <property type="entry name" value="Fanconi anemia, complementation group M"/>
    <property type="match status" value="1"/>
</dbReference>
<evidence type="ECO:0000313" key="18">
    <source>
        <dbReference type="EMBL" id="RPA86663.1"/>
    </source>
</evidence>
<dbReference type="Proteomes" id="UP000275078">
    <property type="component" value="Unassembled WGS sequence"/>
</dbReference>
<dbReference type="PANTHER" id="PTHR14025">
    <property type="entry name" value="FANCONI ANEMIA GROUP M FANCM FAMILY MEMBER"/>
    <property type="match status" value="1"/>
</dbReference>
<dbReference type="GO" id="GO:0000400">
    <property type="term" value="F:four-way junction DNA binding"/>
    <property type="evidence" value="ECO:0007669"/>
    <property type="project" value="TreeGrafter"/>
</dbReference>
<keyword evidence="7 18" id="KW-0378">Hydrolase</keyword>
<accession>A0A3N4IKI8</accession>
<dbReference type="OrthoDB" id="164902at2759"/>
<evidence type="ECO:0000256" key="1">
    <source>
        <dbReference type="ARBA" id="ARBA00003813"/>
    </source>
</evidence>
<comment type="function">
    <text evidence="1 14">ATP-dependent DNA helicase involved in DNA damage repair by homologous recombination and in genome maintenance. Capable of unwinding D-loops. Plays a role in limiting crossover recombinants during mitotic DNA double-strand break (DSB) repair. Component of a FANCM-MHF complex which promotes gene conversion at blocked replication forks, probably by reversal of the stalled fork.</text>
</comment>
<dbReference type="EC" id="3.6.4.12" evidence="14"/>
<comment type="similarity">
    <text evidence="3 14">Belongs to the DEAD box helicase family. DEAH subfamily. FANCM sub-subfamily.</text>
</comment>
<feature type="compositionally biased region" description="Low complexity" evidence="15">
    <location>
        <begin position="1169"/>
        <end position="1190"/>
    </location>
</feature>
<evidence type="ECO:0000256" key="2">
    <source>
        <dbReference type="ARBA" id="ARBA00004123"/>
    </source>
</evidence>
<feature type="compositionally biased region" description="Acidic residues" evidence="15">
    <location>
        <begin position="1261"/>
        <end position="1309"/>
    </location>
</feature>
<gene>
    <name evidence="18" type="ORF">BJ508DRAFT_410890</name>
</gene>
<dbReference type="Gene3D" id="1.20.1320.20">
    <property type="entry name" value="hef helicase domain"/>
    <property type="match status" value="1"/>
</dbReference>
<evidence type="ECO:0000256" key="13">
    <source>
        <dbReference type="ARBA" id="ARBA00047995"/>
    </source>
</evidence>
<dbReference type="EMBL" id="ML119648">
    <property type="protein sequence ID" value="RPA86663.1"/>
    <property type="molecule type" value="Genomic_DNA"/>
</dbReference>
<evidence type="ECO:0000256" key="6">
    <source>
        <dbReference type="ARBA" id="ARBA00022763"/>
    </source>
</evidence>
<organism evidence="18 19">
    <name type="scientific">Ascobolus immersus RN42</name>
    <dbReference type="NCBI Taxonomy" id="1160509"/>
    <lineage>
        <taxon>Eukaryota</taxon>
        <taxon>Fungi</taxon>
        <taxon>Dikarya</taxon>
        <taxon>Ascomycota</taxon>
        <taxon>Pezizomycotina</taxon>
        <taxon>Pezizomycetes</taxon>
        <taxon>Pezizales</taxon>
        <taxon>Ascobolaceae</taxon>
        <taxon>Ascobolus</taxon>
    </lineage>
</organism>
<dbReference type="FunFam" id="3.40.50.300:FF:001992">
    <property type="entry name" value="ATP-dependent RNA helicase, putative"/>
    <property type="match status" value="1"/>
</dbReference>
<feature type="compositionally biased region" description="Basic and acidic residues" evidence="15">
    <location>
        <begin position="1078"/>
        <end position="1087"/>
    </location>
</feature>
<feature type="region of interest" description="Disordered" evidence="15">
    <location>
        <begin position="76"/>
        <end position="98"/>
    </location>
</feature>
<evidence type="ECO:0000313" key="19">
    <source>
        <dbReference type="Proteomes" id="UP000275078"/>
    </source>
</evidence>
<evidence type="ECO:0000256" key="9">
    <source>
        <dbReference type="ARBA" id="ARBA00022840"/>
    </source>
</evidence>
<dbReference type="SUPFAM" id="SSF52540">
    <property type="entry name" value="P-loop containing nucleoside triphosphate hydrolases"/>
    <property type="match status" value="1"/>
</dbReference>
<dbReference type="CDD" id="cd18801">
    <property type="entry name" value="SF2_C_FANCM_Hef"/>
    <property type="match status" value="1"/>
</dbReference>
<feature type="region of interest" description="Disordered" evidence="15">
    <location>
        <begin position="903"/>
        <end position="1350"/>
    </location>
</feature>
<evidence type="ECO:0000256" key="10">
    <source>
        <dbReference type="ARBA" id="ARBA00023125"/>
    </source>
</evidence>
<protein>
    <recommendedName>
        <fullName evidence="14">ATP-dependent DNA helicase</fullName>
        <ecNumber evidence="14">3.6.4.12</ecNumber>
    </recommendedName>
</protein>
<dbReference type="InterPro" id="IPR039686">
    <property type="entry name" value="FANCM/Mph1-like_ID"/>
</dbReference>
<dbReference type="GO" id="GO:0009378">
    <property type="term" value="F:four-way junction helicase activity"/>
    <property type="evidence" value="ECO:0007669"/>
    <property type="project" value="TreeGrafter"/>
</dbReference>
<keyword evidence="6" id="KW-0227">DNA damage</keyword>
<evidence type="ECO:0000256" key="8">
    <source>
        <dbReference type="ARBA" id="ARBA00022806"/>
    </source>
</evidence>
<feature type="region of interest" description="Disordered" evidence="15">
    <location>
        <begin position="26"/>
        <end position="54"/>
    </location>
</feature>
<dbReference type="InterPro" id="IPR001650">
    <property type="entry name" value="Helicase_C-like"/>
</dbReference>
<dbReference type="Pfam" id="PF04851">
    <property type="entry name" value="ResIII"/>
    <property type="match status" value="1"/>
</dbReference>
<evidence type="ECO:0000256" key="15">
    <source>
        <dbReference type="SAM" id="MobiDB-lite"/>
    </source>
</evidence>
<evidence type="ECO:0000256" key="5">
    <source>
        <dbReference type="ARBA" id="ARBA00022741"/>
    </source>
</evidence>
<keyword evidence="9" id="KW-0067">ATP-binding</keyword>
<dbReference type="GO" id="GO:0005524">
    <property type="term" value="F:ATP binding"/>
    <property type="evidence" value="ECO:0007669"/>
    <property type="project" value="UniProtKB-UniRule"/>
</dbReference>
<dbReference type="GO" id="GO:0036297">
    <property type="term" value="P:interstrand cross-link repair"/>
    <property type="evidence" value="ECO:0007669"/>
    <property type="project" value="TreeGrafter"/>
</dbReference>
<keyword evidence="11" id="KW-0234">DNA repair</keyword>
<dbReference type="InterPro" id="IPR006935">
    <property type="entry name" value="Helicase/UvrB_N"/>
</dbReference>
<evidence type="ECO:0000256" key="7">
    <source>
        <dbReference type="ARBA" id="ARBA00022801"/>
    </source>
</evidence>
<name>A0A3N4IKI8_ASCIM</name>
<evidence type="ECO:0000256" key="4">
    <source>
        <dbReference type="ARBA" id="ARBA00011390"/>
    </source>
</evidence>
<dbReference type="GO" id="GO:0045003">
    <property type="term" value="P:double-strand break repair via synthesis-dependent strand annealing"/>
    <property type="evidence" value="ECO:0007669"/>
    <property type="project" value="TreeGrafter"/>
</dbReference>
<feature type="compositionally biased region" description="Acidic residues" evidence="15">
    <location>
        <begin position="1326"/>
        <end position="1336"/>
    </location>
</feature>
<comment type="catalytic activity">
    <reaction evidence="13 14">
        <text>ATP + H2O = ADP + phosphate + H(+)</text>
        <dbReference type="Rhea" id="RHEA:13065"/>
        <dbReference type="ChEBI" id="CHEBI:15377"/>
        <dbReference type="ChEBI" id="CHEBI:15378"/>
        <dbReference type="ChEBI" id="CHEBI:30616"/>
        <dbReference type="ChEBI" id="CHEBI:43474"/>
        <dbReference type="ChEBI" id="CHEBI:456216"/>
        <dbReference type="EC" id="3.6.4.12"/>
    </reaction>
</comment>
<evidence type="ECO:0000256" key="14">
    <source>
        <dbReference type="RuleBase" id="RU367027"/>
    </source>
</evidence>
<keyword evidence="8" id="KW-0347">Helicase</keyword>
<evidence type="ECO:0000259" key="17">
    <source>
        <dbReference type="PROSITE" id="PS51194"/>
    </source>
</evidence>
<evidence type="ECO:0000256" key="11">
    <source>
        <dbReference type="ARBA" id="ARBA00023204"/>
    </source>
</evidence>
<dbReference type="Pfam" id="PF00271">
    <property type="entry name" value="Helicase_C"/>
    <property type="match status" value="1"/>
</dbReference>
<keyword evidence="12" id="KW-0539">Nucleus</keyword>
<feature type="domain" description="Helicase C-terminal" evidence="17">
    <location>
        <begin position="523"/>
        <end position="687"/>
    </location>
</feature>